<dbReference type="AlphaFoldDB" id="A0A1J1C4H0"/>
<protein>
    <submittedName>
        <fullName evidence="1">Uncharacterized protein</fullName>
    </submittedName>
</protein>
<name>A0A1J1C4H0_CALAY</name>
<proteinExistence type="predicted"/>
<dbReference type="EMBL" id="CP018099">
    <property type="protein sequence ID" value="APF17177.1"/>
    <property type="molecule type" value="Genomic_DNA"/>
</dbReference>
<organism evidence="1 2">
    <name type="scientific">Caldithrix abyssi DSM 13497</name>
    <dbReference type="NCBI Taxonomy" id="880073"/>
    <lineage>
        <taxon>Bacteria</taxon>
        <taxon>Pseudomonadati</taxon>
        <taxon>Calditrichota</taxon>
        <taxon>Calditrichia</taxon>
        <taxon>Calditrichales</taxon>
        <taxon>Calditrichaceae</taxon>
        <taxon>Caldithrix</taxon>
    </lineage>
</organism>
<dbReference type="Proteomes" id="UP000183868">
    <property type="component" value="Chromosome"/>
</dbReference>
<gene>
    <name evidence="1" type="ORF">Cabys_426</name>
</gene>
<evidence type="ECO:0000313" key="1">
    <source>
        <dbReference type="EMBL" id="APF17177.1"/>
    </source>
</evidence>
<accession>A0A1J1C4H0</accession>
<dbReference type="KEGG" id="caby:Cabys_426"/>
<sequence>MGYSKIRLSLISKNLFKEVDIIVFLFKFSFFSLHENITIKKIQNNKI</sequence>
<reference evidence="1 2" key="1">
    <citation type="submission" date="2016-11" db="EMBL/GenBank/DDBJ databases">
        <title>Genomic analysis of Caldithrix abyssi and proposal of a novel bacterial phylum Caldithrichaeota.</title>
        <authorList>
            <person name="Kublanov I."/>
            <person name="Sigalova O."/>
            <person name="Gavrilov S."/>
            <person name="Lebedinsky A."/>
            <person name="Ivanova N."/>
            <person name="Daum C."/>
            <person name="Reddy T."/>
            <person name="Klenk H.P."/>
            <person name="Goker M."/>
            <person name="Reva O."/>
            <person name="Miroshnichenko M."/>
            <person name="Kyprides N."/>
            <person name="Woyke T."/>
            <person name="Gelfand M."/>
        </authorList>
    </citation>
    <scope>NUCLEOTIDE SEQUENCE [LARGE SCALE GENOMIC DNA]</scope>
    <source>
        <strain evidence="1 2">LF13</strain>
    </source>
</reference>
<evidence type="ECO:0000313" key="2">
    <source>
        <dbReference type="Proteomes" id="UP000183868"/>
    </source>
</evidence>